<organism evidence="9 10">
    <name type="scientific">Jeotgalibacillus proteolyticus</name>
    <dbReference type="NCBI Taxonomy" id="2082395"/>
    <lineage>
        <taxon>Bacteria</taxon>
        <taxon>Bacillati</taxon>
        <taxon>Bacillota</taxon>
        <taxon>Bacilli</taxon>
        <taxon>Bacillales</taxon>
        <taxon>Caryophanaceae</taxon>
        <taxon>Jeotgalibacillus</taxon>
    </lineage>
</organism>
<dbReference type="Proteomes" id="UP000239047">
    <property type="component" value="Unassembled WGS sequence"/>
</dbReference>
<feature type="transmembrane region" description="Helical" evidence="8">
    <location>
        <begin position="12"/>
        <end position="32"/>
    </location>
</feature>
<keyword evidence="10" id="KW-1185">Reference proteome</keyword>
<feature type="transmembrane region" description="Helical" evidence="8">
    <location>
        <begin position="161"/>
        <end position="179"/>
    </location>
</feature>
<dbReference type="GO" id="GO:0055085">
    <property type="term" value="P:transmembrane transport"/>
    <property type="evidence" value="ECO:0007669"/>
    <property type="project" value="TreeGrafter"/>
</dbReference>
<keyword evidence="5 8" id="KW-0812">Transmembrane</keyword>
<keyword evidence="3" id="KW-0813">Transport</keyword>
<protein>
    <recommendedName>
        <fullName evidence="11">AI-2E family transporter</fullName>
    </recommendedName>
</protein>
<dbReference type="PANTHER" id="PTHR21716">
    <property type="entry name" value="TRANSMEMBRANE PROTEIN"/>
    <property type="match status" value="1"/>
</dbReference>
<dbReference type="RefSeq" id="WP_104056990.1">
    <property type="nucleotide sequence ID" value="NZ_PREZ01000002.1"/>
</dbReference>
<evidence type="ECO:0000256" key="5">
    <source>
        <dbReference type="ARBA" id="ARBA00022692"/>
    </source>
</evidence>
<keyword evidence="4" id="KW-1003">Cell membrane</keyword>
<sequence>MDSHIKKWLYRVLILLLFLICCWILSFLWPYVKPVAAGVWLAVVPLLLSLLLAYLLLPFVHLLMKGKCSNRLAVWIVFIVLLALTGALFQWGIPALIREGRHFLEHLPVLAAQLASWNHIFDGWLSKMPVPISEMIKNSIEAFEVRAEKRAEAMLSGVDHSFKWIIALSLVPFMTFYLLKDRRIIGDAIVRMFPERKSKQVVLVASEINKRLGAYIRGQLWLSAAVAVFSFFLLFFIGLPYALPLSLLLGLFNIIPYIGPILGALPAVLIASTISVKMVIWVLVAAFGIQMVESHLLAPWIMGKNVHIHPVIIMLLLLVGGELAGMLGMIAVVPVYMIAAIILKAVRGWGSQAAIDK</sequence>
<comment type="caution">
    <text evidence="9">The sequence shown here is derived from an EMBL/GenBank/DDBJ whole genome shotgun (WGS) entry which is preliminary data.</text>
</comment>
<evidence type="ECO:0000313" key="9">
    <source>
        <dbReference type="EMBL" id="PPA71501.1"/>
    </source>
</evidence>
<evidence type="ECO:0000256" key="8">
    <source>
        <dbReference type="SAM" id="Phobius"/>
    </source>
</evidence>
<evidence type="ECO:0000256" key="2">
    <source>
        <dbReference type="ARBA" id="ARBA00009773"/>
    </source>
</evidence>
<comment type="subcellular location">
    <subcellularLocation>
        <location evidence="1">Cell membrane</location>
        <topology evidence="1">Multi-pass membrane protein</topology>
    </subcellularLocation>
</comment>
<evidence type="ECO:0000256" key="4">
    <source>
        <dbReference type="ARBA" id="ARBA00022475"/>
    </source>
</evidence>
<feature type="transmembrane region" description="Helical" evidence="8">
    <location>
        <begin position="38"/>
        <end position="60"/>
    </location>
</feature>
<evidence type="ECO:0008006" key="11">
    <source>
        <dbReference type="Google" id="ProtNLM"/>
    </source>
</evidence>
<evidence type="ECO:0000313" key="10">
    <source>
        <dbReference type="Proteomes" id="UP000239047"/>
    </source>
</evidence>
<feature type="transmembrane region" description="Helical" evidence="8">
    <location>
        <begin position="72"/>
        <end position="93"/>
    </location>
</feature>
<keyword evidence="6 8" id="KW-1133">Transmembrane helix</keyword>
<evidence type="ECO:0000256" key="7">
    <source>
        <dbReference type="ARBA" id="ARBA00023136"/>
    </source>
</evidence>
<feature type="transmembrane region" description="Helical" evidence="8">
    <location>
        <begin position="278"/>
        <end position="298"/>
    </location>
</feature>
<evidence type="ECO:0000256" key="6">
    <source>
        <dbReference type="ARBA" id="ARBA00022989"/>
    </source>
</evidence>
<dbReference type="EMBL" id="PREZ01000002">
    <property type="protein sequence ID" value="PPA71501.1"/>
    <property type="molecule type" value="Genomic_DNA"/>
</dbReference>
<evidence type="ECO:0000256" key="3">
    <source>
        <dbReference type="ARBA" id="ARBA00022448"/>
    </source>
</evidence>
<dbReference type="PANTHER" id="PTHR21716:SF53">
    <property type="entry name" value="PERMEASE PERM-RELATED"/>
    <property type="match status" value="1"/>
</dbReference>
<gene>
    <name evidence="9" type="ORF">C4B60_05410</name>
</gene>
<name>A0A2S5GF05_9BACL</name>
<keyword evidence="7 8" id="KW-0472">Membrane</keyword>
<accession>A0A2S5GF05</accession>
<dbReference type="InterPro" id="IPR002549">
    <property type="entry name" value="AI-2E-like"/>
</dbReference>
<feature type="transmembrane region" description="Helical" evidence="8">
    <location>
        <begin position="247"/>
        <end position="271"/>
    </location>
</feature>
<dbReference type="AlphaFoldDB" id="A0A2S5GF05"/>
<comment type="similarity">
    <text evidence="2">Belongs to the autoinducer-2 exporter (AI-2E) (TC 2.A.86) family.</text>
</comment>
<dbReference type="OrthoDB" id="9793390at2"/>
<feature type="transmembrane region" description="Helical" evidence="8">
    <location>
        <begin position="220"/>
        <end position="241"/>
    </location>
</feature>
<dbReference type="GO" id="GO:0005886">
    <property type="term" value="C:plasma membrane"/>
    <property type="evidence" value="ECO:0007669"/>
    <property type="project" value="UniProtKB-SubCell"/>
</dbReference>
<dbReference type="Pfam" id="PF01594">
    <property type="entry name" value="AI-2E_transport"/>
    <property type="match status" value="1"/>
</dbReference>
<evidence type="ECO:0000256" key="1">
    <source>
        <dbReference type="ARBA" id="ARBA00004651"/>
    </source>
</evidence>
<feature type="transmembrane region" description="Helical" evidence="8">
    <location>
        <begin position="310"/>
        <end position="343"/>
    </location>
</feature>
<proteinExistence type="inferred from homology"/>
<reference evidence="9 10" key="1">
    <citation type="submission" date="2018-02" db="EMBL/GenBank/DDBJ databases">
        <title>Jeotgalibacillus proteolyticum sp. nov. a protease producing bacterium isolated from ocean sediments of Laizhou Bay.</title>
        <authorList>
            <person name="Li Y."/>
        </authorList>
    </citation>
    <scope>NUCLEOTIDE SEQUENCE [LARGE SCALE GENOMIC DNA]</scope>
    <source>
        <strain evidence="9 10">22-7</strain>
    </source>
</reference>